<dbReference type="Proteomes" id="UP000501128">
    <property type="component" value="Chromosome"/>
</dbReference>
<evidence type="ECO:0000256" key="2">
    <source>
        <dbReference type="SAM" id="SignalP"/>
    </source>
</evidence>
<evidence type="ECO:0000259" key="3">
    <source>
        <dbReference type="Pfam" id="PF00149"/>
    </source>
</evidence>
<dbReference type="AlphaFoldDB" id="A0A7L5DMR9"/>
<sequence>MTKLYTCFLLTLLISYSSAIAQTVQLVRGPYIQVVTPTSAVIRWRTSQPTVGRVWYGASATSLTSDQRETQATQEHVLTVSGLQPATRYAYAIGYDDTKLTSGTDYYIPTAPTTGSTRPFRIWALGDFGIGSDNQKQVYQAWRNATTTHPADLWLWLGDNAYCCGTEDQFQQYVFDLYGPTLRNTPIFPTPGNHDYADSRTNFDIAYYKLFSFPTKGEAGGVPSGSKSYFSADYGNVHLISLDSQAQEDGIYRLYDTTGRQVQWLKRDLAANKLPWTIVIFHHPPYSKGGHDSDTEDQMMMIRRNLTPILERYGVDLVLNGHSHGYERYYRLKNLTGFAESYKADVNRAETTTGRYDGSTNSCPILMKGQGTVYVVSGSGGALGGQSPGFPHPATIYANTFVGGSMAIDVTDNRLDAQLILADGSSPDRFTIIKNANKTTSLTAEFADTLALQASWPVASTTGATDNIYRWPTGATTRAIRYPASKSGTYSVDVTDDKQCLVDKFNLTVSAQPRLTTRTATTACAGSTIPVTASPENTTKAAGWQYDVLLSDASGSFSTERIVGSGSINTLQATLPASVSGSGYRLRVRARGISYAELVASDAITIRPAPTATLAGSGTIAQGVPASLTLTFTGDGPWQGTLTDGTAFSATTSPTLLSVSPTRTTTYGLSSLRNGCGTGTVAGQATITVLVLTETETFTGGQLRLFPNPTKDNVQLDLTTTQPNAVGLSVRDVQGKTVYQQQFSPTSTLNTTVPLPATAGTYLLSVTIGTQTITRKVVKE</sequence>
<name>A0A7L5DMR9_9BACT</name>
<dbReference type="Gene3D" id="2.60.40.380">
    <property type="entry name" value="Purple acid phosphatase-like, N-terminal"/>
    <property type="match status" value="1"/>
</dbReference>
<dbReference type="RefSeq" id="WP_169549300.1">
    <property type="nucleotide sequence ID" value="NZ_CP051677.1"/>
</dbReference>
<dbReference type="Pfam" id="PF18962">
    <property type="entry name" value="Por_Secre_tail"/>
    <property type="match status" value="1"/>
</dbReference>
<dbReference type="SUPFAM" id="SSF49363">
    <property type="entry name" value="Purple acid phosphatase, N-terminal domain"/>
    <property type="match status" value="1"/>
</dbReference>
<keyword evidence="1 2" id="KW-0732">Signal</keyword>
<dbReference type="Pfam" id="PF00149">
    <property type="entry name" value="Metallophos"/>
    <property type="match status" value="1"/>
</dbReference>
<proteinExistence type="predicted"/>
<dbReference type="EMBL" id="CP051677">
    <property type="protein sequence ID" value="QJD77357.1"/>
    <property type="molecule type" value="Genomic_DNA"/>
</dbReference>
<evidence type="ECO:0000259" key="4">
    <source>
        <dbReference type="Pfam" id="PF18962"/>
    </source>
</evidence>
<dbReference type="SUPFAM" id="SSF56300">
    <property type="entry name" value="Metallo-dependent phosphatases"/>
    <property type="match status" value="1"/>
</dbReference>
<dbReference type="NCBIfam" id="TIGR04183">
    <property type="entry name" value="Por_Secre_tail"/>
    <property type="match status" value="1"/>
</dbReference>
<dbReference type="InterPro" id="IPR026444">
    <property type="entry name" value="Secre_tail"/>
</dbReference>
<feature type="domain" description="Secretion system C-terminal sorting" evidence="4">
    <location>
        <begin position="705"/>
        <end position="778"/>
    </location>
</feature>
<evidence type="ECO:0000313" key="5">
    <source>
        <dbReference type="EMBL" id="QJD77357.1"/>
    </source>
</evidence>
<keyword evidence="6" id="KW-1185">Reference proteome</keyword>
<feature type="chain" id="PRO_5029544167" evidence="2">
    <location>
        <begin position="22"/>
        <end position="780"/>
    </location>
</feature>
<evidence type="ECO:0000256" key="1">
    <source>
        <dbReference type="ARBA" id="ARBA00022729"/>
    </source>
</evidence>
<dbReference type="Gene3D" id="3.60.21.10">
    <property type="match status" value="1"/>
</dbReference>
<dbReference type="KEGG" id="srho:HH216_02175"/>
<dbReference type="PANTHER" id="PTHR45867:SF3">
    <property type="entry name" value="ACID PHOSPHATASE TYPE 7"/>
    <property type="match status" value="1"/>
</dbReference>
<dbReference type="PANTHER" id="PTHR45867">
    <property type="entry name" value="PURPLE ACID PHOSPHATASE"/>
    <property type="match status" value="1"/>
</dbReference>
<dbReference type="GO" id="GO:0003993">
    <property type="term" value="F:acid phosphatase activity"/>
    <property type="evidence" value="ECO:0007669"/>
    <property type="project" value="InterPro"/>
</dbReference>
<protein>
    <submittedName>
        <fullName evidence="5">T9SS type A sorting domain-containing protein</fullName>
    </submittedName>
</protein>
<accession>A0A7L5DMR9</accession>
<feature type="domain" description="Calcineurin-like phosphoesterase" evidence="3">
    <location>
        <begin position="120"/>
        <end position="326"/>
    </location>
</feature>
<gene>
    <name evidence="5" type="ORF">HH216_02175</name>
</gene>
<dbReference type="InterPro" id="IPR004843">
    <property type="entry name" value="Calcineurin-like_PHP"/>
</dbReference>
<reference evidence="5 6" key="1">
    <citation type="submission" date="2020-04" db="EMBL/GenBank/DDBJ databases">
        <title>Genome sequencing of novel species.</title>
        <authorList>
            <person name="Heo J."/>
            <person name="Kim S.-J."/>
            <person name="Kim J.-S."/>
            <person name="Hong S.-B."/>
            <person name="Kwon S.-W."/>
        </authorList>
    </citation>
    <scope>NUCLEOTIDE SEQUENCE [LARGE SCALE GENOMIC DNA]</scope>
    <source>
        <strain evidence="5 6">CJU-R4</strain>
    </source>
</reference>
<dbReference type="InterPro" id="IPR029052">
    <property type="entry name" value="Metallo-depent_PP-like"/>
</dbReference>
<organism evidence="5 6">
    <name type="scientific">Spirosoma rhododendri</name>
    <dbReference type="NCBI Taxonomy" id="2728024"/>
    <lineage>
        <taxon>Bacteria</taxon>
        <taxon>Pseudomonadati</taxon>
        <taxon>Bacteroidota</taxon>
        <taxon>Cytophagia</taxon>
        <taxon>Cytophagales</taxon>
        <taxon>Cytophagaceae</taxon>
        <taxon>Spirosoma</taxon>
    </lineage>
</organism>
<evidence type="ECO:0000313" key="6">
    <source>
        <dbReference type="Proteomes" id="UP000501128"/>
    </source>
</evidence>
<dbReference type="GO" id="GO:0046872">
    <property type="term" value="F:metal ion binding"/>
    <property type="evidence" value="ECO:0007669"/>
    <property type="project" value="InterPro"/>
</dbReference>
<dbReference type="InterPro" id="IPR008963">
    <property type="entry name" value="Purple_acid_Pase-like_N"/>
</dbReference>
<feature type="signal peptide" evidence="2">
    <location>
        <begin position="1"/>
        <end position="21"/>
    </location>
</feature>